<gene>
    <name evidence="1" type="ORF">ABEU20_003821</name>
</gene>
<sequence>MTPKADFRAVKARIARAKKFRGEMGTLRKDEDASSFNVTRLRRGSCIDLVASCDLRPELGIVFGDWLANVRAALDYLFFQLAIEDTKKYPPSRQGSRQFPIKRTLAEFEALRGSDVLYGLSDETIKAIESTQPYHTKYGAEGNALLWLHDLARMDRHREPFKMGTLIKSWKGTVHRVQGVEPLGFDTQDPTKSPLVVGAGETLLLGTLRCASEADAINQEPGIELWVDCDLEAIDWYRDTHRKGVSANIRNDSLEERMKFVEDYMGLVVDHFKKTHG</sequence>
<evidence type="ECO:0000313" key="1">
    <source>
        <dbReference type="EMBL" id="MFM1725214.1"/>
    </source>
</evidence>
<accession>A0ABW9FI29</accession>
<dbReference type="EMBL" id="JBDLNV010000006">
    <property type="protein sequence ID" value="MFM1725214.1"/>
    <property type="molecule type" value="Genomic_DNA"/>
</dbReference>
<keyword evidence="2" id="KW-1185">Reference proteome</keyword>
<dbReference type="Proteomes" id="UP001629745">
    <property type="component" value="Unassembled WGS sequence"/>
</dbReference>
<comment type="caution">
    <text evidence="1">The sequence shown here is derived from an EMBL/GenBank/DDBJ whole genome shotgun (WGS) entry which is preliminary data.</text>
</comment>
<name>A0ABW9FI29_9NOCA</name>
<dbReference type="RefSeq" id="WP_420165709.1">
    <property type="nucleotide sequence ID" value="NZ_JBDLNV010000006.1"/>
</dbReference>
<proteinExistence type="predicted"/>
<evidence type="ECO:0000313" key="2">
    <source>
        <dbReference type="Proteomes" id="UP001629745"/>
    </source>
</evidence>
<reference evidence="1 2" key="1">
    <citation type="submission" date="2023-11" db="EMBL/GenBank/DDBJ databases">
        <authorList>
            <person name="Val-Calvo J."/>
            <person name="Scortti M."/>
            <person name="Vazquez-Boland J."/>
        </authorList>
    </citation>
    <scope>NUCLEOTIDE SEQUENCE [LARGE SCALE GENOMIC DNA]</scope>
    <source>
        <strain evidence="1 2">PAM 2766</strain>
    </source>
</reference>
<organism evidence="1 2">
    <name type="scientific">Rhodococcus parequi</name>
    <dbReference type="NCBI Taxonomy" id="3137122"/>
    <lineage>
        <taxon>Bacteria</taxon>
        <taxon>Bacillati</taxon>
        <taxon>Actinomycetota</taxon>
        <taxon>Actinomycetes</taxon>
        <taxon>Mycobacteriales</taxon>
        <taxon>Nocardiaceae</taxon>
        <taxon>Rhodococcus</taxon>
    </lineage>
</organism>
<protein>
    <submittedName>
        <fullName evidence="1">Uncharacterized protein</fullName>
    </submittedName>
</protein>